<evidence type="ECO:0000313" key="1">
    <source>
        <dbReference type="EMBL" id="CAF5174339.1"/>
    </source>
</evidence>
<name>A0A8S3H0G8_9BILA</name>
<evidence type="ECO:0000313" key="2">
    <source>
        <dbReference type="Proteomes" id="UP000676336"/>
    </source>
</evidence>
<gene>
    <name evidence="1" type="ORF">SMN809_LOCUS66954</name>
</gene>
<organism evidence="1 2">
    <name type="scientific">Rotaria magnacalcarata</name>
    <dbReference type="NCBI Taxonomy" id="392030"/>
    <lineage>
        <taxon>Eukaryota</taxon>
        <taxon>Metazoa</taxon>
        <taxon>Spiralia</taxon>
        <taxon>Gnathifera</taxon>
        <taxon>Rotifera</taxon>
        <taxon>Eurotatoria</taxon>
        <taxon>Bdelloidea</taxon>
        <taxon>Philodinida</taxon>
        <taxon>Philodinidae</taxon>
        <taxon>Rotaria</taxon>
    </lineage>
</organism>
<proteinExistence type="predicted"/>
<dbReference type="Proteomes" id="UP000676336">
    <property type="component" value="Unassembled WGS sequence"/>
</dbReference>
<dbReference type="AlphaFoldDB" id="A0A8S3H0G8"/>
<sequence>MIDQTINITAQVSDGLHVNYTEIYIYIIRVTEAQEPILLREPAYEIVINRSLPIGTIITNVYHDLRLLESSVDFIDIIHDDHTIPFGIDQQGIARLSDRFYSV</sequence>
<accession>A0A8S3H0G8</accession>
<reference evidence="1" key="1">
    <citation type="submission" date="2021-02" db="EMBL/GenBank/DDBJ databases">
        <authorList>
            <person name="Nowell W R."/>
        </authorList>
    </citation>
    <scope>NUCLEOTIDE SEQUENCE</scope>
</reference>
<protein>
    <submittedName>
        <fullName evidence="1">Uncharacterized protein</fullName>
    </submittedName>
</protein>
<comment type="caution">
    <text evidence="1">The sequence shown here is derived from an EMBL/GenBank/DDBJ whole genome shotgun (WGS) entry which is preliminary data.</text>
</comment>
<dbReference type="EMBL" id="CAJOBI010314401">
    <property type="protein sequence ID" value="CAF5174339.1"/>
    <property type="molecule type" value="Genomic_DNA"/>
</dbReference>